<comment type="caution">
    <text evidence="1">The sequence shown here is derived from an EMBL/GenBank/DDBJ whole genome shotgun (WGS) entry which is preliminary data.</text>
</comment>
<dbReference type="PROSITE" id="PS51257">
    <property type="entry name" value="PROKAR_LIPOPROTEIN"/>
    <property type="match status" value="1"/>
</dbReference>
<name>A0ABW8QB37_9FLAO</name>
<reference evidence="1 2" key="1">
    <citation type="journal article" date="2016" name="Sci. Rep.">
        <title>Whole genome sequencing identifies a novel species of the genus Capnocytophaga isolated from dog and cat bite wounds in humans.</title>
        <authorList>
            <person name="Zangenah S."/>
            <person name="Abbasi N."/>
            <person name="Andersson A.F."/>
            <person name="Bergman P."/>
        </authorList>
    </citation>
    <scope>NUCLEOTIDE SEQUENCE [LARGE SCALE GENOMIC DNA]</scope>
    <source>
        <strain evidence="1 2">W5</strain>
    </source>
</reference>
<protein>
    <submittedName>
        <fullName evidence="1">Uncharacterized protein</fullName>
    </submittedName>
</protein>
<dbReference type="Proteomes" id="UP001622370">
    <property type="component" value="Unassembled WGS sequence"/>
</dbReference>
<accession>A0ABW8QB37</accession>
<keyword evidence="2" id="KW-1185">Reference proteome</keyword>
<dbReference type="RefSeq" id="WP_255321202.1">
    <property type="nucleotide sequence ID" value="NZ_BOPJ01000013.1"/>
</dbReference>
<organism evidence="1 2">
    <name type="scientific">Capnocytophaga stomatis</name>
    <dbReference type="NCBI Taxonomy" id="1848904"/>
    <lineage>
        <taxon>Bacteria</taxon>
        <taxon>Pseudomonadati</taxon>
        <taxon>Bacteroidota</taxon>
        <taxon>Flavobacteriia</taxon>
        <taxon>Flavobacteriales</taxon>
        <taxon>Flavobacteriaceae</taxon>
        <taxon>Capnocytophaga</taxon>
    </lineage>
</organism>
<gene>
    <name evidence="1" type="ORF">ACI76L_07340</name>
</gene>
<sequence length="43" mass="5039">MVKKFLILVSFISTLSCKTSIDDLQMQRRPYLGKELRTDGYSR</sequence>
<evidence type="ECO:0000313" key="1">
    <source>
        <dbReference type="EMBL" id="MFK8293592.1"/>
    </source>
</evidence>
<proteinExistence type="predicted"/>
<dbReference type="EMBL" id="JBJGWJ010000004">
    <property type="protein sequence ID" value="MFK8293592.1"/>
    <property type="molecule type" value="Genomic_DNA"/>
</dbReference>
<evidence type="ECO:0000313" key="2">
    <source>
        <dbReference type="Proteomes" id="UP001622370"/>
    </source>
</evidence>